<dbReference type="GO" id="GO:0003677">
    <property type="term" value="F:DNA binding"/>
    <property type="evidence" value="ECO:0007669"/>
    <property type="project" value="UniProtKB-KW"/>
</dbReference>
<evidence type="ECO:0000313" key="2">
    <source>
        <dbReference type="EMBL" id="RZU52336.1"/>
    </source>
</evidence>
<evidence type="ECO:0000259" key="1">
    <source>
        <dbReference type="PROSITE" id="PS50943"/>
    </source>
</evidence>
<dbReference type="InterPro" id="IPR010982">
    <property type="entry name" value="Lambda_DNA-bd_dom_sf"/>
</dbReference>
<dbReference type="InterPro" id="IPR001387">
    <property type="entry name" value="Cro/C1-type_HTH"/>
</dbReference>
<dbReference type="EMBL" id="SHKY01000001">
    <property type="protein sequence ID" value="RZU52336.1"/>
    <property type="molecule type" value="Genomic_DNA"/>
</dbReference>
<dbReference type="OrthoDB" id="3543522at2"/>
<protein>
    <submittedName>
        <fullName evidence="2">DNA-binding XRE family transcriptional regulator</fullName>
    </submittedName>
</protein>
<dbReference type="Gene3D" id="1.25.40.10">
    <property type="entry name" value="Tetratricopeptide repeat domain"/>
    <property type="match status" value="1"/>
</dbReference>
<gene>
    <name evidence="2" type="ORF">EV385_4194</name>
</gene>
<dbReference type="AlphaFoldDB" id="A0A4V2G7E8"/>
<keyword evidence="3" id="KW-1185">Reference proteome</keyword>
<dbReference type="CDD" id="cd00093">
    <property type="entry name" value="HTH_XRE"/>
    <property type="match status" value="1"/>
</dbReference>
<dbReference type="Proteomes" id="UP000292564">
    <property type="component" value="Unassembled WGS sequence"/>
</dbReference>
<evidence type="ECO:0000313" key="3">
    <source>
        <dbReference type="Proteomes" id="UP000292564"/>
    </source>
</evidence>
<dbReference type="Gene3D" id="1.10.260.40">
    <property type="entry name" value="lambda repressor-like DNA-binding domains"/>
    <property type="match status" value="1"/>
</dbReference>
<accession>A0A4V2G7E8</accession>
<dbReference type="InterPro" id="IPR011990">
    <property type="entry name" value="TPR-like_helical_dom_sf"/>
</dbReference>
<name>A0A4V2G7E8_9ACTN</name>
<dbReference type="Pfam" id="PF13560">
    <property type="entry name" value="HTH_31"/>
    <property type="match status" value="1"/>
</dbReference>
<comment type="caution">
    <text evidence="2">The sequence shown here is derived from an EMBL/GenBank/DDBJ whole genome shotgun (WGS) entry which is preliminary data.</text>
</comment>
<sequence>MVEQPAFGLRLRELRRVRGLSQAQVAGASMSPSYVSLVESGRRTPNAELARALAANLGVPLTDLTEPVPDAPAGNRAHRLELIGRLIAARSARADGDGGLARTELESMLDTATLDEDEDVLWEIRWELAETLTDAADSARRAEVLGELLDDPLTLESPLLQARVATALAAVAREGRTPSQAIRYAERAVAAAAPLDATTPERVRAGIEILLACGESGEWEQGRATAEELLAIADDVPVRLLRGLVNWTAGSVLFLLGQPGTEAYFDRALELIGPDTDVRTWMRLSRAAAAHRVASGDLSAAQPLLVRARQATDLLGGPADRNRMAAVEITAALARDDLDGARRAAATMEDTAGQSYPDQPRCLIALARLARARRDKRRATDLYHRAASGYEESGAYRLAARAWREASAGPVVEDGPDPHALIMA</sequence>
<keyword evidence="2" id="KW-0238">DNA-binding</keyword>
<dbReference type="SMART" id="SM00530">
    <property type="entry name" value="HTH_XRE"/>
    <property type="match status" value="1"/>
</dbReference>
<reference evidence="2 3" key="1">
    <citation type="submission" date="2019-02" db="EMBL/GenBank/DDBJ databases">
        <title>Sequencing the genomes of 1000 actinobacteria strains.</title>
        <authorList>
            <person name="Klenk H.-P."/>
        </authorList>
    </citation>
    <scope>NUCLEOTIDE SEQUENCE [LARGE SCALE GENOMIC DNA]</scope>
    <source>
        <strain evidence="2 3">DSM 45162</strain>
    </source>
</reference>
<feature type="domain" description="HTH cro/C1-type" evidence="1">
    <location>
        <begin position="11"/>
        <end position="64"/>
    </location>
</feature>
<organism evidence="2 3">
    <name type="scientific">Krasilnikovia cinnamomea</name>
    <dbReference type="NCBI Taxonomy" id="349313"/>
    <lineage>
        <taxon>Bacteria</taxon>
        <taxon>Bacillati</taxon>
        <taxon>Actinomycetota</taxon>
        <taxon>Actinomycetes</taxon>
        <taxon>Micromonosporales</taxon>
        <taxon>Micromonosporaceae</taxon>
        <taxon>Krasilnikovia</taxon>
    </lineage>
</organism>
<dbReference type="PROSITE" id="PS50943">
    <property type="entry name" value="HTH_CROC1"/>
    <property type="match status" value="1"/>
</dbReference>
<dbReference type="SUPFAM" id="SSF47413">
    <property type="entry name" value="lambda repressor-like DNA-binding domains"/>
    <property type="match status" value="1"/>
</dbReference>
<dbReference type="RefSeq" id="WP_130510966.1">
    <property type="nucleotide sequence ID" value="NZ_SHKY01000001.1"/>
</dbReference>
<proteinExistence type="predicted"/>